<reference evidence="2" key="1">
    <citation type="journal article" date="2021" name="Proc. Natl. Acad. Sci. U.S.A.">
        <title>A Catalog of Tens of Thousands of Viruses from Human Metagenomes Reveals Hidden Associations with Chronic Diseases.</title>
        <authorList>
            <person name="Tisza M.J."/>
            <person name="Buck C.B."/>
        </authorList>
    </citation>
    <scope>NUCLEOTIDE SEQUENCE</scope>
    <source>
        <strain evidence="2">CtKcB20</strain>
    </source>
</reference>
<organism evidence="2">
    <name type="scientific">Siphoviridae sp. ctKcB20</name>
    <dbReference type="NCBI Taxonomy" id="2827568"/>
    <lineage>
        <taxon>Viruses</taxon>
        <taxon>Duplodnaviria</taxon>
        <taxon>Heunggongvirae</taxon>
        <taxon>Uroviricota</taxon>
        <taxon>Caudoviricetes</taxon>
    </lineage>
</organism>
<feature type="coiled-coil region" evidence="1">
    <location>
        <begin position="36"/>
        <end position="63"/>
    </location>
</feature>
<proteinExistence type="predicted"/>
<evidence type="ECO:0000313" key="2">
    <source>
        <dbReference type="EMBL" id="DAD70823.1"/>
    </source>
</evidence>
<accession>A0A8S5LLU7</accession>
<protein>
    <submittedName>
        <fullName evidence="2">Uncharacterized protein</fullName>
    </submittedName>
</protein>
<sequence>MNKDRLTPLWIAGGAVLFVSSLLPLCGSIVDLVQSVINAKINRMSMELELDKAEHEAAAEKIAPSPAITQAIGFHVDSGSDDEEEYE</sequence>
<evidence type="ECO:0000256" key="1">
    <source>
        <dbReference type="SAM" id="Coils"/>
    </source>
</evidence>
<dbReference type="EMBL" id="BK015870">
    <property type="protein sequence ID" value="DAD70823.1"/>
    <property type="molecule type" value="Genomic_DNA"/>
</dbReference>
<keyword evidence="1" id="KW-0175">Coiled coil</keyword>
<name>A0A8S5LLU7_9CAUD</name>